<keyword evidence="5" id="KW-1185">Reference proteome</keyword>
<dbReference type="InterPro" id="IPR050194">
    <property type="entry name" value="Glycosyltransferase_grp1"/>
</dbReference>
<evidence type="ECO:0000313" key="4">
    <source>
        <dbReference type="EMBL" id="KIE12740.1"/>
    </source>
</evidence>
<protein>
    <submittedName>
        <fullName evidence="3">Glycosyltransferase family 4 protein</fullName>
    </submittedName>
</protein>
<organism evidence="4">
    <name type="scientific">Tolypothrix bouteillei VB521301</name>
    <dbReference type="NCBI Taxonomy" id="1479485"/>
    <lineage>
        <taxon>Bacteria</taxon>
        <taxon>Bacillati</taxon>
        <taxon>Cyanobacteriota</taxon>
        <taxon>Cyanophyceae</taxon>
        <taxon>Nostocales</taxon>
        <taxon>Tolypothrichaceae</taxon>
        <taxon>Tolypothrix</taxon>
    </lineage>
</organism>
<evidence type="ECO:0000313" key="5">
    <source>
        <dbReference type="Proteomes" id="UP000029738"/>
    </source>
</evidence>
<reference evidence="3" key="2">
    <citation type="submission" date="2019-11" db="EMBL/GenBank/DDBJ databases">
        <title>Improved Assembly of Tolypothrix boutellei genome.</title>
        <authorList>
            <person name="Sarangi A.N."/>
            <person name="Mukherjee M."/>
            <person name="Ghosh S."/>
            <person name="Singh D."/>
            <person name="Das A."/>
            <person name="Kant S."/>
            <person name="Prusty A."/>
            <person name="Tripathy S."/>
        </authorList>
    </citation>
    <scope>NUCLEOTIDE SEQUENCE</scope>
    <source>
        <strain evidence="3">VB521301</strain>
    </source>
</reference>
<dbReference type="GO" id="GO:0016757">
    <property type="term" value="F:glycosyltransferase activity"/>
    <property type="evidence" value="ECO:0007669"/>
    <property type="project" value="InterPro"/>
</dbReference>
<accession>A0A0C1RL86</accession>
<dbReference type="Pfam" id="PF13439">
    <property type="entry name" value="Glyco_transf_4"/>
    <property type="match status" value="1"/>
</dbReference>
<dbReference type="AlphaFoldDB" id="A0A0C1RL86"/>
<gene>
    <name evidence="4" type="ORF">DA73_0204330</name>
    <name evidence="3" type="ORF">DA73_0400024885</name>
</gene>
<dbReference type="STRING" id="1479485.DA73_0204330"/>
<evidence type="ECO:0000259" key="2">
    <source>
        <dbReference type="Pfam" id="PF13439"/>
    </source>
</evidence>
<dbReference type="InterPro" id="IPR028098">
    <property type="entry name" value="Glyco_trans_4-like_N"/>
</dbReference>
<dbReference type="Pfam" id="PF00534">
    <property type="entry name" value="Glycos_transf_1"/>
    <property type="match status" value="1"/>
</dbReference>
<dbReference type="SUPFAM" id="SSF53756">
    <property type="entry name" value="UDP-Glycosyltransferase/glycogen phosphorylase"/>
    <property type="match status" value="1"/>
</dbReference>
<dbReference type="Proteomes" id="UP000029738">
    <property type="component" value="Unassembled WGS sequence"/>
</dbReference>
<sequence length="398" mass="44696">MKILQVHNAYRHMGGEEVVVAAEHEMLKQYGHEIHQWILENSSIENANTLTKAKIALQSIWSTESYSQTRKKLQEFQPDIVHVHNTIPLISPSVFAACQDASVPVVHTLHNYKLICPGAYLYRNAGVCEDCVGKTVPYQGVIHGCYRGSNSQTAVAVAGLTTHRLRGTYKNEVDIYIALTRFARQKFIEAGLPAEKIAVKPNFVTSNIAIGEHTGGYALFVGKLVQYKGIETLLNAWHLLNEAIPLKIVGQGPLEILLKSNLPNNVEYLGRLPREKVVNLMQNASFLIFPSEWYEPFGMVIAEAFATGLPVIASRIGGITEIVKEGYSGWNFTPEDAQDLARTVQLAWSNPAELQRRSVLAREQYEDHYSLEQNYQMIMSIYQTAIAWHKDRQSLTVF</sequence>
<comment type="caution">
    <text evidence="4">The sequence shown here is derived from an EMBL/GenBank/DDBJ whole genome shotgun (WGS) entry which is preliminary data.</text>
</comment>
<dbReference type="Gene3D" id="3.40.50.2000">
    <property type="entry name" value="Glycogen Phosphorylase B"/>
    <property type="match status" value="2"/>
</dbReference>
<proteinExistence type="predicted"/>
<dbReference type="PANTHER" id="PTHR45947:SF13">
    <property type="entry name" value="TRANSFERASE"/>
    <property type="match status" value="1"/>
</dbReference>
<dbReference type="OrthoDB" id="9787111at2"/>
<dbReference type="EMBL" id="JHEG02000019">
    <property type="protein sequence ID" value="KIE12740.1"/>
    <property type="molecule type" value="Genomic_DNA"/>
</dbReference>
<evidence type="ECO:0000313" key="3">
    <source>
        <dbReference type="EMBL" id="KAF3888364.1"/>
    </source>
</evidence>
<dbReference type="RefSeq" id="WP_038089937.1">
    <property type="nucleotide sequence ID" value="NZ_JHEG04000001.1"/>
</dbReference>
<name>A0A0C1RL86_9CYAN</name>
<dbReference type="InterPro" id="IPR001296">
    <property type="entry name" value="Glyco_trans_1"/>
</dbReference>
<dbReference type="EMBL" id="JHEG04000001">
    <property type="protein sequence ID" value="KAF3888364.1"/>
    <property type="molecule type" value="Genomic_DNA"/>
</dbReference>
<evidence type="ECO:0000259" key="1">
    <source>
        <dbReference type="Pfam" id="PF00534"/>
    </source>
</evidence>
<dbReference type="CDD" id="cd03823">
    <property type="entry name" value="GT4_ExpE7-like"/>
    <property type="match status" value="1"/>
</dbReference>
<feature type="domain" description="Glycosyltransferase subfamily 4-like N-terminal" evidence="2">
    <location>
        <begin position="13"/>
        <end position="204"/>
    </location>
</feature>
<feature type="domain" description="Glycosyl transferase family 1" evidence="1">
    <location>
        <begin position="217"/>
        <end position="356"/>
    </location>
</feature>
<dbReference type="PANTHER" id="PTHR45947">
    <property type="entry name" value="SULFOQUINOVOSYL TRANSFERASE SQD2"/>
    <property type="match status" value="1"/>
</dbReference>
<reference evidence="4" key="1">
    <citation type="journal article" date="2015" name="Genome Announc.">
        <title>Draft Genome Sequence of Tolypothrix boutellei Strain VB521301.</title>
        <authorList>
            <person name="Chandrababunaidu M.M."/>
            <person name="Singh D."/>
            <person name="Sen D."/>
            <person name="Bhan S."/>
            <person name="Das S."/>
            <person name="Gupta A."/>
            <person name="Adhikary S.P."/>
            <person name="Tripathy S."/>
        </authorList>
    </citation>
    <scope>NUCLEOTIDE SEQUENCE</scope>
    <source>
        <strain evidence="4">VB521301</strain>
    </source>
</reference>